<feature type="region of interest" description="Disordered" evidence="1">
    <location>
        <begin position="259"/>
        <end position="278"/>
    </location>
</feature>
<accession>A0A7S4AJY6</accession>
<protein>
    <submittedName>
        <fullName evidence="3">Uncharacterized protein</fullName>
    </submittedName>
</protein>
<reference evidence="3" key="1">
    <citation type="submission" date="2021-01" db="EMBL/GenBank/DDBJ databases">
        <authorList>
            <person name="Corre E."/>
            <person name="Pelletier E."/>
            <person name="Niang G."/>
            <person name="Scheremetjew M."/>
            <person name="Finn R."/>
            <person name="Kale V."/>
            <person name="Holt S."/>
            <person name="Cochrane G."/>
            <person name="Meng A."/>
            <person name="Brown T."/>
            <person name="Cohen L."/>
        </authorList>
    </citation>
    <scope>NUCLEOTIDE SEQUENCE</scope>
    <source>
        <strain evidence="3">10249 10 AB</strain>
    </source>
</reference>
<dbReference type="PANTHER" id="PTHR34496:SF6">
    <property type="entry name" value="GLYCOSYLTRANSFERASE 2-LIKE DOMAIN-CONTAINING PROTEIN"/>
    <property type="match status" value="1"/>
</dbReference>
<keyword evidence="2" id="KW-0812">Transmembrane</keyword>
<evidence type="ECO:0000256" key="1">
    <source>
        <dbReference type="SAM" id="MobiDB-lite"/>
    </source>
</evidence>
<evidence type="ECO:0000256" key="2">
    <source>
        <dbReference type="SAM" id="Phobius"/>
    </source>
</evidence>
<dbReference type="Pfam" id="PF11397">
    <property type="entry name" value="GlcNAc"/>
    <property type="match status" value="2"/>
</dbReference>
<organism evidence="3">
    <name type="scientific">Pseudo-nitzschia australis</name>
    <dbReference type="NCBI Taxonomy" id="44445"/>
    <lineage>
        <taxon>Eukaryota</taxon>
        <taxon>Sar</taxon>
        <taxon>Stramenopiles</taxon>
        <taxon>Ochrophyta</taxon>
        <taxon>Bacillariophyta</taxon>
        <taxon>Bacillariophyceae</taxon>
        <taxon>Bacillariophycidae</taxon>
        <taxon>Bacillariales</taxon>
        <taxon>Bacillariaceae</taxon>
        <taxon>Pseudo-nitzschia</taxon>
    </lineage>
</organism>
<name>A0A7S4AJY6_9STRA</name>
<feature type="compositionally biased region" description="Polar residues" evidence="1">
    <location>
        <begin position="9"/>
        <end position="21"/>
    </location>
</feature>
<dbReference type="InterPro" id="IPR021067">
    <property type="entry name" value="Glycosyltransferase"/>
</dbReference>
<keyword evidence="2" id="KW-0472">Membrane</keyword>
<dbReference type="EMBL" id="HBIX01015169">
    <property type="protein sequence ID" value="CAE0718303.1"/>
    <property type="molecule type" value="Transcribed_RNA"/>
</dbReference>
<dbReference type="PANTHER" id="PTHR34496">
    <property type="entry name" value="GLCNAC TRANSFERASE-RELATED"/>
    <property type="match status" value="1"/>
</dbReference>
<gene>
    <name evidence="3" type="ORF">PAUS00366_LOCUS11057</name>
</gene>
<sequence length="637" mass="73425">MTLIRRTQKVSSPTNDATNDVENPYGASSSTPSPPLESSRIKRIGRISSPKFGQWRRRLQQWWVNIVNAMGLKRYSYGLMLGLLSLVSICIMIATVANVFLFPPPGKNYFDRKYWRRSHYLSAQQIFDLRHGFPIRVDVNNADDMESIVHPGYLLADRERMKTLLEKDFELLNMTVPKFWDPVDAFGGFEGGVREFLGNHGKYLITPIEASAIGNLYDGKRTIFIAIASYRDPDCFLTLESLFERAKHPKRLRVAIADQRKDRNDPSCRPPGEDSCRESSDQILCPYIDRIDYIEYPSSLMVGPVFARHLVNRMYRGEYFAMQVDSHVRFVANWDDDIINQWNSTGNEMAVISNYMTNIGTRNIDPETHESLNTGISLMCEFEYEGTAGSMQHIKFNKQPFQTPKVKDSPMLHPFWAAGFSFGRGHFVVSVPYDHYLPSVFQGEEILQTIRGFSYGYDVYAPSRNVAFHIYAMMANLEKRKNVPKFTENQAFYGAKVKDQAYHRLVGISGTSDPVPDYLHLEEERYGLGRIRSREQFFNTFGIHPITRTIEKDLCSFVRGKPLPGAPMSMHTMFKPFLRYDKMGIDYSRITFHYKTPEIKESTHVDKKQLLALQAEFREKQKNRLIHGESTIKESIK</sequence>
<feature type="transmembrane region" description="Helical" evidence="2">
    <location>
        <begin position="79"/>
        <end position="102"/>
    </location>
</feature>
<evidence type="ECO:0000313" key="3">
    <source>
        <dbReference type="EMBL" id="CAE0718303.1"/>
    </source>
</evidence>
<dbReference type="AlphaFoldDB" id="A0A7S4AJY6"/>
<proteinExistence type="predicted"/>
<feature type="region of interest" description="Disordered" evidence="1">
    <location>
        <begin position="1"/>
        <end position="39"/>
    </location>
</feature>
<keyword evidence="2" id="KW-1133">Transmembrane helix</keyword>